<sequence length="45" mass="4968">MIRSGATMLPSEGEWKVDGALHALIAVEGQELEMRIMRADQRGRG</sequence>
<dbReference type="STRING" id="595434.RISK_000394"/>
<comment type="caution">
    <text evidence="1">The sequence shown here is derived from an EMBL/GenBank/DDBJ whole genome shotgun (WGS) entry which is preliminary data.</text>
</comment>
<evidence type="ECO:0000313" key="1">
    <source>
        <dbReference type="EMBL" id="KLU07316.1"/>
    </source>
</evidence>
<dbReference type="Proteomes" id="UP000036367">
    <property type="component" value="Unassembled WGS sequence"/>
</dbReference>
<keyword evidence="2" id="KW-1185">Reference proteome</keyword>
<dbReference type="PATRIC" id="fig|595434.4.peg.378"/>
<accession>A0A0J1BLA6</accession>
<dbReference type="AlphaFoldDB" id="A0A0J1BLA6"/>
<proteinExistence type="predicted"/>
<reference evidence="1" key="1">
    <citation type="submission" date="2015-05" db="EMBL/GenBank/DDBJ databases">
        <title>Permanent draft genome of Rhodopirellula islandicus K833.</title>
        <authorList>
            <person name="Kizina J."/>
            <person name="Richter M."/>
            <person name="Glockner F.O."/>
            <person name="Harder J."/>
        </authorList>
    </citation>
    <scope>NUCLEOTIDE SEQUENCE [LARGE SCALE GENOMIC DNA]</scope>
    <source>
        <strain evidence="1">K833</strain>
    </source>
</reference>
<organism evidence="1 2">
    <name type="scientific">Rhodopirellula islandica</name>
    <dbReference type="NCBI Taxonomy" id="595434"/>
    <lineage>
        <taxon>Bacteria</taxon>
        <taxon>Pseudomonadati</taxon>
        <taxon>Planctomycetota</taxon>
        <taxon>Planctomycetia</taxon>
        <taxon>Pirellulales</taxon>
        <taxon>Pirellulaceae</taxon>
        <taxon>Rhodopirellula</taxon>
    </lineage>
</organism>
<name>A0A0J1BLA6_RHOIS</name>
<dbReference type="EMBL" id="LECT01000006">
    <property type="protein sequence ID" value="KLU07316.1"/>
    <property type="molecule type" value="Genomic_DNA"/>
</dbReference>
<evidence type="ECO:0000313" key="2">
    <source>
        <dbReference type="Proteomes" id="UP000036367"/>
    </source>
</evidence>
<protein>
    <submittedName>
        <fullName evidence="1">Uncharacterized protein</fullName>
    </submittedName>
</protein>
<gene>
    <name evidence="1" type="ORF">RISK_000394</name>
</gene>